<evidence type="ECO:0000313" key="20">
    <source>
        <dbReference type="RefSeq" id="XP_013919268.1"/>
    </source>
</evidence>
<keyword evidence="7" id="KW-0028">Amino-acid biosynthesis</keyword>
<dbReference type="CDD" id="cd09275">
    <property type="entry name" value="RNase_HI_RT_DIRS1"/>
    <property type="match status" value="1"/>
</dbReference>
<dbReference type="OrthoDB" id="261426at2759"/>
<dbReference type="PANTHER" id="PTHR45833:SF1">
    <property type="entry name" value="METHIONINE SYNTHASE"/>
    <property type="match status" value="1"/>
</dbReference>
<dbReference type="GO" id="GO:0046872">
    <property type="term" value="F:metal ion binding"/>
    <property type="evidence" value="ECO:0007669"/>
    <property type="project" value="UniProtKB-KW"/>
</dbReference>
<evidence type="ECO:0000256" key="4">
    <source>
        <dbReference type="ARBA" id="ARBA00010398"/>
    </source>
</evidence>
<dbReference type="KEGG" id="tsr:106546822"/>
<evidence type="ECO:0000256" key="3">
    <source>
        <dbReference type="ARBA" id="ARBA00005178"/>
    </source>
</evidence>
<dbReference type="GO" id="GO:0008705">
    <property type="term" value="F:methionine synthase activity"/>
    <property type="evidence" value="ECO:0007669"/>
    <property type="project" value="UniProtKB-EC"/>
</dbReference>
<dbReference type="InterPro" id="IPR003726">
    <property type="entry name" value="HCY_dom"/>
</dbReference>
<keyword evidence="13" id="KW-0486">Methionine biosynthesis</keyword>
<dbReference type="InterPro" id="IPR036589">
    <property type="entry name" value="HCY_dom_sf"/>
</dbReference>
<dbReference type="GO" id="GO:0032259">
    <property type="term" value="P:methylation"/>
    <property type="evidence" value="ECO:0007669"/>
    <property type="project" value="UniProtKB-KW"/>
</dbReference>
<dbReference type="InterPro" id="IPR050554">
    <property type="entry name" value="Met_Synthase/Corrinoid"/>
</dbReference>
<evidence type="ECO:0000256" key="14">
    <source>
        <dbReference type="ARBA" id="ARBA00023285"/>
    </source>
</evidence>
<keyword evidence="8" id="KW-0846">Cobalamin</keyword>
<evidence type="ECO:0000256" key="6">
    <source>
        <dbReference type="ARBA" id="ARBA00022603"/>
    </source>
</evidence>
<keyword evidence="19" id="KW-1185">Reference proteome</keyword>
<keyword evidence="6" id="KW-0489">Methyltransferase</keyword>
<dbReference type="GO" id="GO:0031419">
    <property type="term" value="F:cobalamin binding"/>
    <property type="evidence" value="ECO:0007669"/>
    <property type="project" value="UniProtKB-KW"/>
</dbReference>
<comment type="caution">
    <text evidence="16">Lacks conserved residue(s) required for the propagation of feature annotation.</text>
</comment>
<comment type="pathway">
    <text evidence="3">Amino-acid biosynthesis; L-methionine biosynthesis via de novo pathway; L-methionine from L-homocysteine (MetH route): step 1/1.</text>
</comment>
<comment type="cofactor">
    <cofactor evidence="1">
        <name>Zn(2+)</name>
        <dbReference type="ChEBI" id="CHEBI:29105"/>
    </cofactor>
</comment>
<dbReference type="PROSITE" id="PS50970">
    <property type="entry name" value="HCY"/>
    <property type="match status" value="1"/>
</dbReference>
<dbReference type="PANTHER" id="PTHR45833">
    <property type="entry name" value="METHIONINE SYNTHASE"/>
    <property type="match status" value="1"/>
</dbReference>
<evidence type="ECO:0000256" key="7">
    <source>
        <dbReference type="ARBA" id="ARBA00022605"/>
    </source>
</evidence>
<dbReference type="FunFam" id="3.20.20.330:FF:000001">
    <property type="entry name" value="Methionine synthase"/>
    <property type="match status" value="1"/>
</dbReference>
<sequence>MSPTIPELAEQRGSQESHVFKKNLKEEIESILRERIMVLDGGMGTMIQQYSLGEEEFRGQEFKDHLKPLKGNNDLLSITQPDIIYKIHKEYLLSGADIIETNTFSSTKIAQADYSLEHLAYRLNKTSAQIARKAADDITAETGSKRYVAGAMGPTNKTLSVSPSVENPDYRNVTFDELVDAYTEQAKGLLDGGADIMLVETIFDTANAKAALFALQKLFEEEYEPRPLFVSGTIVDKSGRTLSGQTAEAFVISVSHSQPLWDRAMGPTTRQGAPVVPTPTPESQDERCQLQGSGVTPGAALVPLVAVPSLEQGMPLQRTSKKDPHHRRNPLRLGGLTWRTRLPRAAGLQRNNINWMELRAIHLALRHFKNTVTGHHVLILTDNVAAKAHVNRQGGTHSKALRDEALQLGN</sequence>
<evidence type="ECO:0000256" key="13">
    <source>
        <dbReference type="ARBA" id="ARBA00023167"/>
    </source>
</evidence>
<proteinExistence type="inferred from homology"/>
<evidence type="ECO:0000256" key="10">
    <source>
        <dbReference type="ARBA" id="ARBA00022691"/>
    </source>
</evidence>
<evidence type="ECO:0000259" key="18">
    <source>
        <dbReference type="PROSITE" id="PS50970"/>
    </source>
</evidence>
<keyword evidence="14" id="KW-0170">Cobalt</keyword>
<accession>A0A6I9Y4V5</accession>
<evidence type="ECO:0000256" key="15">
    <source>
        <dbReference type="ARBA" id="ARBA00031040"/>
    </source>
</evidence>
<evidence type="ECO:0000313" key="19">
    <source>
        <dbReference type="Proteomes" id="UP000504617"/>
    </source>
</evidence>
<keyword evidence="12" id="KW-0862">Zinc</keyword>
<dbReference type="Pfam" id="PF02574">
    <property type="entry name" value="S-methyl_trans"/>
    <property type="match status" value="1"/>
</dbReference>
<protein>
    <recommendedName>
        <fullName evidence="5">methionine synthase</fullName>
        <ecNumber evidence="5">2.1.1.13</ecNumber>
    </recommendedName>
    <alternativeName>
        <fullName evidence="15">5-methyltetrahydrofolate--homocysteine methyltransferase</fullName>
    </alternativeName>
</protein>
<evidence type="ECO:0000256" key="16">
    <source>
        <dbReference type="PROSITE-ProRule" id="PRU00333"/>
    </source>
</evidence>
<evidence type="ECO:0000256" key="1">
    <source>
        <dbReference type="ARBA" id="ARBA00001947"/>
    </source>
</evidence>
<evidence type="ECO:0000256" key="17">
    <source>
        <dbReference type="SAM" id="MobiDB-lite"/>
    </source>
</evidence>
<dbReference type="RefSeq" id="XP_013919268.1">
    <property type="nucleotide sequence ID" value="XM_014063793.1"/>
</dbReference>
<comment type="cofactor">
    <cofactor evidence="2">
        <name>methylcob(III)alamin</name>
        <dbReference type="ChEBI" id="CHEBI:28115"/>
    </cofactor>
</comment>
<name>A0A6I9Y4V5_9SAUR</name>
<feature type="domain" description="Hcy-binding" evidence="18">
    <location>
        <begin position="25"/>
        <end position="352"/>
    </location>
</feature>
<dbReference type="GO" id="GO:0046653">
    <property type="term" value="P:tetrahydrofolate metabolic process"/>
    <property type="evidence" value="ECO:0007669"/>
    <property type="project" value="TreeGrafter"/>
</dbReference>
<evidence type="ECO:0000256" key="8">
    <source>
        <dbReference type="ARBA" id="ARBA00022628"/>
    </source>
</evidence>
<keyword evidence="10" id="KW-0949">S-adenosyl-L-methionine</keyword>
<dbReference type="Gene3D" id="3.20.20.330">
    <property type="entry name" value="Homocysteine-binding-like domain"/>
    <property type="match status" value="1"/>
</dbReference>
<dbReference type="Proteomes" id="UP000504617">
    <property type="component" value="Unplaced"/>
</dbReference>
<evidence type="ECO:0000256" key="11">
    <source>
        <dbReference type="ARBA" id="ARBA00022723"/>
    </source>
</evidence>
<organism evidence="19 20">
    <name type="scientific">Thamnophis sirtalis</name>
    <dbReference type="NCBI Taxonomy" id="35019"/>
    <lineage>
        <taxon>Eukaryota</taxon>
        <taxon>Metazoa</taxon>
        <taxon>Chordata</taxon>
        <taxon>Craniata</taxon>
        <taxon>Vertebrata</taxon>
        <taxon>Euteleostomi</taxon>
        <taxon>Lepidosauria</taxon>
        <taxon>Squamata</taxon>
        <taxon>Bifurcata</taxon>
        <taxon>Unidentata</taxon>
        <taxon>Episquamata</taxon>
        <taxon>Toxicofera</taxon>
        <taxon>Serpentes</taxon>
        <taxon>Colubroidea</taxon>
        <taxon>Colubridae</taxon>
        <taxon>Natricinae</taxon>
        <taxon>Thamnophis</taxon>
    </lineage>
</organism>
<dbReference type="SUPFAM" id="SSF82282">
    <property type="entry name" value="Homocysteine S-methyltransferase"/>
    <property type="match status" value="1"/>
</dbReference>
<evidence type="ECO:0000256" key="9">
    <source>
        <dbReference type="ARBA" id="ARBA00022679"/>
    </source>
</evidence>
<gene>
    <name evidence="20" type="primary">LOC106546822</name>
</gene>
<evidence type="ECO:0000256" key="2">
    <source>
        <dbReference type="ARBA" id="ARBA00001956"/>
    </source>
</evidence>
<keyword evidence="11" id="KW-0479">Metal-binding</keyword>
<dbReference type="EC" id="2.1.1.13" evidence="5"/>
<evidence type="ECO:0000256" key="5">
    <source>
        <dbReference type="ARBA" id="ARBA00012032"/>
    </source>
</evidence>
<dbReference type="GO" id="GO:0005829">
    <property type="term" value="C:cytosol"/>
    <property type="evidence" value="ECO:0007669"/>
    <property type="project" value="TreeGrafter"/>
</dbReference>
<feature type="region of interest" description="Disordered" evidence="17">
    <location>
        <begin position="266"/>
        <end position="292"/>
    </location>
</feature>
<dbReference type="AlphaFoldDB" id="A0A6I9Y4V5"/>
<comment type="similarity">
    <text evidence="4">Belongs to the vitamin-B12 dependent methionine synthase family.</text>
</comment>
<reference evidence="20" key="1">
    <citation type="submission" date="2025-08" db="UniProtKB">
        <authorList>
            <consortium name="RefSeq"/>
        </authorList>
    </citation>
    <scope>IDENTIFICATION</scope>
    <source>
        <tissue evidence="20">Skeletal muscle</tissue>
    </source>
</reference>
<dbReference type="GeneID" id="106546822"/>
<evidence type="ECO:0000256" key="12">
    <source>
        <dbReference type="ARBA" id="ARBA00022833"/>
    </source>
</evidence>
<keyword evidence="9" id="KW-0808">Transferase</keyword>
<dbReference type="GO" id="GO:0050667">
    <property type="term" value="P:homocysteine metabolic process"/>
    <property type="evidence" value="ECO:0007669"/>
    <property type="project" value="TreeGrafter"/>
</dbReference>